<feature type="compositionally biased region" description="Basic and acidic residues" evidence="1">
    <location>
        <begin position="41"/>
        <end position="50"/>
    </location>
</feature>
<keyword evidence="3" id="KW-1185">Reference proteome</keyword>
<name>A0A9X7V0G1_9GAMM</name>
<evidence type="ECO:0000313" key="3">
    <source>
        <dbReference type="Proteomes" id="UP000596074"/>
    </source>
</evidence>
<protein>
    <submittedName>
        <fullName evidence="2">Uncharacterized protein</fullName>
    </submittedName>
</protein>
<dbReference type="KEGG" id="vcw:GJQ55_02115"/>
<reference evidence="2 3" key="1">
    <citation type="submission" date="2019-11" db="EMBL/GenBank/DDBJ databases">
        <title>Venatorbacter sp. nov. a predator of Campylobacter and other Gram-negative bacteria.</title>
        <authorList>
            <person name="Saeedi A."/>
            <person name="Cummings N.J."/>
            <person name="Connerton I.F."/>
            <person name="Connerton P.L."/>
        </authorList>
    </citation>
    <scope>NUCLEOTIDE SEQUENCE [LARGE SCALE GENOMIC DNA]</scope>
    <source>
        <strain evidence="2">XL5</strain>
    </source>
</reference>
<dbReference type="RefSeq" id="WP_228345869.1">
    <property type="nucleotide sequence ID" value="NZ_CP046056.1"/>
</dbReference>
<organism evidence="2 3">
    <name type="scientific">Venatoribacter cucullus</name>
    <dbReference type="NCBI Taxonomy" id="2661630"/>
    <lineage>
        <taxon>Bacteria</taxon>
        <taxon>Pseudomonadati</taxon>
        <taxon>Pseudomonadota</taxon>
        <taxon>Gammaproteobacteria</taxon>
        <taxon>Oceanospirillales</taxon>
        <taxon>Oceanospirillaceae</taxon>
        <taxon>Venatoribacter</taxon>
    </lineage>
</organism>
<accession>A0A9X7V0G1</accession>
<evidence type="ECO:0000313" key="2">
    <source>
        <dbReference type="EMBL" id="QQD23344.1"/>
    </source>
</evidence>
<feature type="region of interest" description="Disordered" evidence="1">
    <location>
        <begin position="21"/>
        <end position="50"/>
    </location>
</feature>
<dbReference type="NCBIfam" id="NF046101">
    <property type="entry name" value="PA3496_fam"/>
    <property type="match status" value="1"/>
</dbReference>
<dbReference type="AlphaFoldDB" id="A0A9X7V0G1"/>
<proteinExistence type="predicted"/>
<dbReference type="EMBL" id="CP046056">
    <property type="protein sequence ID" value="QQD23344.1"/>
    <property type="molecule type" value="Genomic_DNA"/>
</dbReference>
<sequence>MRRISPLPSLTEVTMSQASLYDEYDDIDEQPNSRNSKTRGRSADYDKKRRRAERILEQARLRELLGYDIDYQD</sequence>
<evidence type="ECO:0000256" key="1">
    <source>
        <dbReference type="SAM" id="MobiDB-lite"/>
    </source>
</evidence>
<dbReference type="InterPro" id="IPR058059">
    <property type="entry name" value="PA3496-like"/>
</dbReference>
<dbReference type="Proteomes" id="UP000596074">
    <property type="component" value="Chromosome"/>
</dbReference>
<gene>
    <name evidence="2" type="ORF">GJQ55_02115</name>
</gene>